<dbReference type="InterPro" id="IPR036259">
    <property type="entry name" value="MFS_trans_sf"/>
</dbReference>
<dbReference type="Pfam" id="PF03137">
    <property type="entry name" value="OATP"/>
    <property type="match status" value="2"/>
</dbReference>
<keyword evidence="11" id="KW-1185">Reference proteome</keyword>
<feature type="transmembrane region" description="Helical" evidence="8">
    <location>
        <begin position="195"/>
        <end position="221"/>
    </location>
</feature>
<feature type="transmembrane region" description="Helical" evidence="8">
    <location>
        <begin position="585"/>
        <end position="607"/>
    </location>
</feature>
<dbReference type="Gene3D" id="1.20.1250.20">
    <property type="entry name" value="MFS general substrate transporter like domains"/>
    <property type="match status" value="1"/>
</dbReference>
<feature type="region of interest" description="Disordered" evidence="9">
    <location>
        <begin position="16"/>
        <end position="37"/>
    </location>
</feature>
<dbReference type="InterPro" id="IPR002350">
    <property type="entry name" value="Kazal_dom"/>
</dbReference>
<dbReference type="SUPFAM" id="SSF103473">
    <property type="entry name" value="MFS general substrate transporter"/>
    <property type="match status" value="1"/>
</dbReference>
<keyword evidence="8" id="KW-0406">Ion transport</keyword>
<feature type="transmembrane region" description="Helical" evidence="8">
    <location>
        <begin position="356"/>
        <end position="375"/>
    </location>
</feature>
<comment type="similarity">
    <text evidence="2 8">Belongs to the organo anion transporter (TC 2.A.60) family.</text>
</comment>
<keyword evidence="4 8" id="KW-0812">Transmembrane</keyword>
<feature type="transmembrane region" description="Helical" evidence="8">
    <location>
        <begin position="280"/>
        <end position="303"/>
    </location>
</feature>
<feature type="transmembrane region" description="Helical" evidence="8">
    <location>
        <begin position="68"/>
        <end position="90"/>
    </location>
</feature>
<dbReference type="PANTHER" id="PTHR11388">
    <property type="entry name" value="ORGANIC ANION TRANSPORTER"/>
    <property type="match status" value="1"/>
</dbReference>
<dbReference type="Proteomes" id="UP000694865">
    <property type="component" value="Unplaced"/>
</dbReference>
<evidence type="ECO:0000313" key="12">
    <source>
        <dbReference type="RefSeq" id="XP_002737394.1"/>
    </source>
</evidence>
<dbReference type="PANTHER" id="PTHR11388:SF100">
    <property type="entry name" value="SOLUTE CARRIER ORGANIC ANION TRANSPORTER FAMILY MEMBER 4A1"/>
    <property type="match status" value="1"/>
</dbReference>
<feature type="transmembrane region" description="Helical" evidence="8">
    <location>
        <begin position="427"/>
        <end position="447"/>
    </location>
</feature>
<keyword evidence="3" id="KW-1003">Cell membrane</keyword>
<accession>A0ABM0GU38</accession>
<evidence type="ECO:0000256" key="3">
    <source>
        <dbReference type="ARBA" id="ARBA00022475"/>
    </source>
</evidence>
<organism evidence="11 12">
    <name type="scientific">Saccoglossus kowalevskii</name>
    <name type="common">Acorn worm</name>
    <dbReference type="NCBI Taxonomy" id="10224"/>
    <lineage>
        <taxon>Eukaryota</taxon>
        <taxon>Metazoa</taxon>
        <taxon>Hemichordata</taxon>
        <taxon>Enteropneusta</taxon>
        <taxon>Harrimaniidae</taxon>
        <taxon>Saccoglossus</taxon>
    </lineage>
</organism>
<evidence type="ECO:0000256" key="9">
    <source>
        <dbReference type="SAM" id="MobiDB-lite"/>
    </source>
</evidence>
<feature type="domain" description="Kazal-like" evidence="10">
    <location>
        <begin position="469"/>
        <end position="523"/>
    </location>
</feature>
<dbReference type="RefSeq" id="XP_002737394.1">
    <property type="nucleotide sequence ID" value="XM_002737348.1"/>
</dbReference>
<evidence type="ECO:0000256" key="1">
    <source>
        <dbReference type="ARBA" id="ARBA00004651"/>
    </source>
</evidence>
<dbReference type="NCBIfam" id="TIGR00805">
    <property type="entry name" value="oat"/>
    <property type="match status" value="1"/>
</dbReference>
<keyword evidence="8" id="KW-0813">Transport</keyword>
<evidence type="ECO:0000256" key="7">
    <source>
        <dbReference type="ARBA" id="ARBA00023157"/>
    </source>
</evidence>
<evidence type="ECO:0000256" key="6">
    <source>
        <dbReference type="ARBA" id="ARBA00023136"/>
    </source>
</evidence>
<dbReference type="GeneID" id="100377085"/>
<proteinExistence type="inferred from homology"/>
<evidence type="ECO:0000256" key="4">
    <source>
        <dbReference type="ARBA" id="ARBA00022692"/>
    </source>
</evidence>
<name>A0ABM0GU38_SACKO</name>
<evidence type="ECO:0000256" key="5">
    <source>
        <dbReference type="ARBA" id="ARBA00022989"/>
    </source>
</evidence>
<gene>
    <name evidence="12" type="primary">LOC100377085</name>
</gene>
<dbReference type="PROSITE" id="PS51465">
    <property type="entry name" value="KAZAL_2"/>
    <property type="match status" value="1"/>
</dbReference>
<dbReference type="InterPro" id="IPR004156">
    <property type="entry name" value="OATP"/>
</dbReference>
<protein>
    <recommendedName>
        <fullName evidence="8">Solute carrier organic anion transporter family member</fullName>
    </recommendedName>
</protein>
<feature type="transmembrane region" description="Helical" evidence="8">
    <location>
        <begin position="110"/>
        <end position="129"/>
    </location>
</feature>
<comment type="caution">
    <text evidence="8">Lacks conserved residue(s) required for the propagation of feature annotation.</text>
</comment>
<keyword evidence="5 8" id="KW-1133">Transmembrane helix</keyword>
<sequence length="653" mass="71512">MTTEVHTNGVILEGMNNPALDADADDDDDSRSTNSIPNVEYEEEAEPFLCGWFSIRPKWLQRFNTAPGLALAVSLLMFVQGMAVSGFAFVSLTSIETRFQLSSTATGLILSTYDITGLIAAPIVSYFGAMRNKPRWLSVGAIIMGFGFFIWTLPHFTTGDYGYEVSQMYEPICDLSDDNSTFVEICDDEWTSLSYYFWVFVIAQVIVAIGASPIYNLGLAFVDEHVSTRDSGWYVGVTHAFAVLGPVTGFILGAVFLSIWTDIKNADSVTITPDDPAWVGAWWLGFLLSWILAWLVSIPIGAYPPELPVKKEIEKERRETAHHSDQSDNIMKMRPEFGKDAQDLWPSTKILLTNPAFMFVCAAQCSQNLLLSGAAPFMPKFLENQFSLTSTQGAALVGITALPSAVVGTVLGGWIIQRFNLGVKGTLRFCIFIGVFTLCGLPIFLIHCPQPDIAGVFVSYDPITELEEVNLNHPCNLPCNCSTSSAYSPVCGINNLVYFDGCYAGCQTTLNEGETFSDCRCIFADNNTNPNATEAVSGKCIQSCSVPGPIIFGAIIDSACVVWQQTCDTTGSCWIYDNFLFGMKIFIAGVIFMGLTCLFLVFALVCYKPPEDDHVVSEVIPGPTYGNNYKEPTSVDEDSKGVVGVGYKQKYSD</sequence>
<evidence type="ECO:0000256" key="8">
    <source>
        <dbReference type="RuleBase" id="RU362056"/>
    </source>
</evidence>
<comment type="subcellular location">
    <subcellularLocation>
        <location evidence="1 8">Cell membrane</location>
        <topology evidence="1 8">Multi-pass membrane protein</topology>
    </subcellularLocation>
</comment>
<evidence type="ECO:0000313" key="11">
    <source>
        <dbReference type="Proteomes" id="UP000694865"/>
    </source>
</evidence>
<feature type="transmembrane region" description="Helical" evidence="8">
    <location>
        <begin position="136"/>
        <end position="153"/>
    </location>
</feature>
<keyword evidence="7" id="KW-1015">Disulfide bond</keyword>
<feature type="region of interest" description="Disordered" evidence="9">
    <location>
        <begin position="628"/>
        <end position="653"/>
    </location>
</feature>
<feature type="transmembrane region" description="Helical" evidence="8">
    <location>
        <begin position="395"/>
        <end position="415"/>
    </location>
</feature>
<dbReference type="SUPFAM" id="SSF100895">
    <property type="entry name" value="Kazal-type serine protease inhibitors"/>
    <property type="match status" value="1"/>
</dbReference>
<keyword evidence="6 8" id="KW-0472">Membrane</keyword>
<dbReference type="InterPro" id="IPR036058">
    <property type="entry name" value="Kazal_dom_sf"/>
</dbReference>
<reference evidence="12" key="1">
    <citation type="submission" date="2025-08" db="UniProtKB">
        <authorList>
            <consortium name="RefSeq"/>
        </authorList>
    </citation>
    <scope>IDENTIFICATION</scope>
    <source>
        <tissue evidence="12">Testes</tissue>
    </source>
</reference>
<evidence type="ECO:0000256" key="2">
    <source>
        <dbReference type="ARBA" id="ARBA00009657"/>
    </source>
</evidence>
<feature type="transmembrane region" description="Helical" evidence="8">
    <location>
        <begin position="233"/>
        <end position="260"/>
    </location>
</feature>
<evidence type="ECO:0000259" key="10">
    <source>
        <dbReference type="PROSITE" id="PS51465"/>
    </source>
</evidence>